<reference evidence="2" key="1">
    <citation type="journal article" date="2022" name="Viruses">
        <title>A South American Mouse Morbillivirus Provides Insight into a Clade of Rodent-Borne Morbilliviruses.</title>
        <authorList>
            <person name="Debat H.J."/>
        </authorList>
    </citation>
    <scope>NUCLEOTIDE SEQUENCE</scope>
    <source>
        <strain evidence="2">GD1411</strain>
    </source>
</reference>
<keyword evidence="1" id="KW-0472">Membrane</keyword>
<name>A0A9N6YK09_9MONO</name>
<keyword evidence="1" id="KW-0812">Transmembrane</keyword>
<reference evidence="2" key="2">
    <citation type="submission" date="2022-03" db="EMBL/GenBank/DDBJ databases">
        <authorList>
            <person name="Debat H.J."/>
        </authorList>
    </citation>
    <scope>NUCLEOTIDE SEQUENCE</scope>
    <source>
        <strain evidence="2">GD1411</strain>
    </source>
</reference>
<organism evidence="2">
    <name type="scientific">Raton olivaceo morbillivirus</name>
    <dbReference type="NCBI Taxonomy" id="2928189"/>
    <lineage>
        <taxon>Viruses</taxon>
        <taxon>Riboviria</taxon>
        <taxon>Orthornavirae</taxon>
        <taxon>Negarnaviricota</taxon>
        <taxon>Haploviricotina</taxon>
        <taxon>Monjiviricetes</taxon>
        <taxon>Mononegavirales</taxon>
        <taxon>Paramyxoviridae</taxon>
        <taxon>Orthoparamyxovirinae</taxon>
        <taxon>Paramorbillivirus</taxon>
        <taxon>Paramorbillivirus pueyrredonense</taxon>
    </lineage>
</organism>
<sequence length="147" mass="16867">MYSNSSLDSRRDRGLQNYYSEPQLSPRGSSFKRGRTHAPRIISPSWVRKTLITLVILNIAILLIVAVVLGIVFHKAYQIEDQMVYLTQEIAEIREEIQFEIDANLKVLIQTTSLDLPQRIQEMTRSLLTAFQRIVIYADGNCTAKIK</sequence>
<feature type="transmembrane region" description="Helical" evidence="1">
    <location>
        <begin position="51"/>
        <end position="73"/>
    </location>
</feature>
<proteinExistence type="predicted"/>
<evidence type="ECO:0000256" key="1">
    <source>
        <dbReference type="SAM" id="Phobius"/>
    </source>
</evidence>
<accession>A0A9N6YK09</accession>
<dbReference type="EMBL" id="BK061230">
    <property type="protein sequence ID" value="DAZ91187.1"/>
    <property type="molecule type" value="Viral_cRNA"/>
</dbReference>
<keyword evidence="1" id="KW-1133">Transmembrane helix</keyword>
<evidence type="ECO:0000313" key="2">
    <source>
        <dbReference type="EMBL" id="DAZ91187.1"/>
    </source>
</evidence>
<protein>
    <submittedName>
        <fullName evidence="2">Uncharacterized protein</fullName>
    </submittedName>
</protein>